<dbReference type="Pfam" id="PF00550">
    <property type="entry name" value="PP-binding"/>
    <property type="match status" value="2"/>
</dbReference>
<reference evidence="14" key="1">
    <citation type="submission" date="2020-09" db="EMBL/GenBank/DDBJ databases">
        <title>Iningainema tapete sp. nov. (Scytonemataceae, Cyanobacteria) from greenhouses in central Florida (USA) produces two types of nodularin with biosynthetic potential for microcystin-LR and anabaenopeptins.</title>
        <authorList>
            <person name="Berthold D.E."/>
            <person name="Lefler F.W."/>
            <person name="Huang I.-S."/>
            <person name="Abdulla H."/>
            <person name="Zimba P.V."/>
            <person name="Laughinghouse H.D. IV."/>
        </authorList>
    </citation>
    <scope>NUCLEOTIDE SEQUENCE</scope>
    <source>
        <strain evidence="14">BLCCT55</strain>
    </source>
</reference>
<dbReference type="GO" id="GO:0006633">
    <property type="term" value="P:fatty acid biosynthetic process"/>
    <property type="evidence" value="ECO:0007669"/>
    <property type="project" value="InterPro"/>
</dbReference>
<keyword evidence="2" id="KW-0596">Phosphopantetheine</keyword>
<dbReference type="PANTHER" id="PTHR43775:SF51">
    <property type="entry name" value="INACTIVE PHENOLPHTHIOCEROL SYNTHESIS POLYKETIDE SYNTHASE TYPE I PKS1-RELATED"/>
    <property type="match status" value="1"/>
</dbReference>
<dbReference type="FunFam" id="1.10.1200.10:FF:000007">
    <property type="entry name" value="Probable polyketide synthase pks17"/>
    <property type="match status" value="1"/>
</dbReference>
<dbReference type="Proteomes" id="UP000629098">
    <property type="component" value="Unassembled WGS sequence"/>
</dbReference>
<dbReference type="Pfam" id="PF00698">
    <property type="entry name" value="Acyl_transf_1"/>
    <property type="match status" value="1"/>
</dbReference>
<dbReference type="InterPro" id="IPR016036">
    <property type="entry name" value="Malonyl_transacylase_ACP-bd"/>
</dbReference>
<evidence type="ECO:0000259" key="13">
    <source>
        <dbReference type="PROSITE" id="PS52019"/>
    </source>
</evidence>
<evidence type="ECO:0000256" key="10">
    <source>
        <dbReference type="SAM" id="Coils"/>
    </source>
</evidence>
<dbReference type="SUPFAM" id="SSF56801">
    <property type="entry name" value="Acetyl-CoA synthetase-like"/>
    <property type="match status" value="1"/>
</dbReference>
<dbReference type="PROSITE" id="PS00606">
    <property type="entry name" value="KS3_1"/>
    <property type="match status" value="1"/>
</dbReference>
<dbReference type="PROSITE" id="PS52019">
    <property type="entry name" value="PKS_MFAS_DH"/>
    <property type="match status" value="1"/>
</dbReference>
<dbReference type="SUPFAM" id="SSF51735">
    <property type="entry name" value="NAD(P)-binding Rossmann-fold domains"/>
    <property type="match status" value="2"/>
</dbReference>
<dbReference type="Pfam" id="PF00109">
    <property type="entry name" value="ketoacyl-synt"/>
    <property type="match status" value="1"/>
</dbReference>
<sequence>MKKRNSKQRKYTQTCIHELVEAIVEQTPDTPSVVFEHESLTYRQLNSRANFLAHYLQALGVGKEVLVGICMERSLEMVVGLLGILKAGGAYVPLDPAYPDERLAFMLEDTQTKVLLTQARLVESLPKHQAHVVCVDTQWEEIAFHSEENPISAVTPDNLAYVIYTSGSTGKPKGVAMSHRPLCNLINWQRESSKLPVGARTLQFAPVSFDVSFQEIFSTWSSGGTLVLIKEHVRVDAFELLRFLTEQEINRLFLPFVALQQLASVADDRGVVVPTLREIITAGEQLQITRQIANWFTKLQNCTLHNHYGPSESHVVTAFTLTGSPSDWPALPPIGRPIANTQIYLLDSQMQQVSEGVPGELYIGGIALARGYLNRPDLTTERFIPNPFSDSSEARLYKTGDKGRYNHDAQIEFLGRSDDQVKIRGFRIELGEIEVAIAAYPAVRQAVVLAREDVPGDKRLVAYIVPASQENPTHEQSVEALVQTEQVSEPPNSIAGLVPSLRSYLKARLPDYMIPSAFVVLKAFPVTPSGKLERRALPAPEKSRPELETVLVRPQSDAEQQIAKVWQELLQLEGVGIYDNFFDLGGNSLLLNQSANKLAEIFGVKLSIVELFQYPTIYSLAQRLSQTNRESEAATTHKPSRRVSRQSDNIRESNIAIIGMSGRFPGATDIEAFWQNLRDGVESISFFSDGELSQSDPNLQRHPNYVKAAAVLPNIDLFDASFFGYSTLDAEIMDPQQRIFLECAWEALESAGYNPETYQELIGVYAGSGMNTYLINNVHPNQGFSSNRTFLVSASDLQVRLSNEKDYLPTRVSYKLNLTGPSVNIQTACSTGLVAVHMACQSLLNGECDMALAGGIAVGVPQKAGYLYQEDMIWSADGHCRAFDAKASGTVFGNGGGVVVLKLLEAALADGDCIHAVIKGSAINNDGAAKVGYTAPSVEGQAAVISEALAIAQVDPSTITYVETHGTATSLGDPIEIAALTQAFRQSTEKNGFCAIGSVKTNIGHIAEAAGIAGLIKTVLALKHKSIPPSLHFSQPNPNIDFAQSPFYVNTTLSEWKANGTPRRAGVSAFGIGGTNCHVVLEEAPEQVKRSQCVAKPVLKTGFPSQASGVGVSPVEASGDQKSKVKHDRTLHILTLSAKSQKALEELAQNYVVYLKSNADASLADICFTANAGRKHFNHRLAVTAFSVEQLGSQLQAFGQQTTPASNNQTNCPLPTVSGVTSSVGAIAFLFTGQGSQYVNMGRQLYQTQPTFRQTLDRCNEILRPLLEKPLLEVLYPQQGENLPDIILDPKSQIDETVYTQPALFALEYALFQLWKSWGIEPDVVMGHSVGEYVAACVAGVFSLEDGLKLIALRGSLMQALATDGEMVALQVSEAQAKAAIQPYEDVSIAAINAPQSIVISGGCEAINAICNKLEASGVKTKKLNVSHAFHSPLMEPMVAEFEQVARQVSFCSPQIKLISNVTGELATEEVATPEYWCSHILKPVRFAASVESLDHLGVETLVEIGSKPILLGMARSCLPDSNKLWLASLRPEVDDWQVLLASLAELYVHGVSVNWLGFDRDYSRRRLSLPTYPFQRQRYWIEASKGYARDALFQKNGVGNQTLHPLLGQQLYLAATQEIQIRFQSQITPDFPFWLREHCLFGTTILPETAYLEMALAAGAVVAKSDNLWLEDVVLRQAMIWQSDEVKAVQVILTPQSADVYSFEIYSLEPPAEKNNGKRSWMLHTSGKLLIKEKESVAERVDLAALKAQCTQEFPIVELYRRFQEQDLNYGSSFRGMEQLFHHETVALGKIKLAEEVVWEIEDYQLHPVLLDIALQVMEAISPEHGKQISYVPVGLERLRICGRPSVSMWSHAQLRNVESAHQHEQNLSADLQLFADSGELIAVLEGLQMKAVRSNTTLGMPQESWKNWLYEVEWLPQVLHQSLSGNDMPNGVISAQVGVETKFKVGTTKNWLIFADSQGIGQHLVVRLRSLGDNCTIILPASKYEQVAEQEFRLDPANPEHFQQVCEIVTSVHGVVHCWSLDAPPTHTGEDLEVASKVSCGSALYLVQALAQKYSSPPRLWLVTQGAQAVGVASGVPGLAQSPLWGMGQVIALEHPELNCVLVDLDPNATDAPRVILEEISSETLEDRVAFRAGRRYVARLARSQPEVSWLRPQSLRQEICEQGIGDAASHSVSFREDSSYLITGGLGDLGLLVARWMVERGARHLVLVGRSAVKPAVRSQLEQLELFGAQVVVAQADVSDYKQVAGLLTSLTQSSPPLRGIIHAAGVLDDGVLQQLHWESFRQVMAPKVQGAWNLHLLTQNLPLDFLVLFSSCASLLGSAGQANYVAANAFLDALAFYRRSKGVPCTSINWGAWGEVGMAARNQQVIERLNHIGMGAIAPEQGLQVLEQLFLEQPIRVGVVPLNWSQFREEQWTASPFFTNFTKVSEQPSKQSVTVKFRQKLEAVPVRERKDLLVAHVSSHVAQLLGWNPSNPLDFRRGFFEMGMDSLTSIELRNRLQTSLGSPLPSTLVFDYPTVEELVDYLAQEVLSGLIVPNSELWAKSSVEAQQKEAEMMSVTQDLNNKEKSIEEIAKQLAAKLGFS</sequence>
<gene>
    <name evidence="14" type="ORF">ICL16_13450</name>
</gene>
<dbReference type="InterPro" id="IPR013968">
    <property type="entry name" value="PKS_KR"/>
</dbReference>
<feature type="region of interest" description="N-terminal hotdog fold" evidence="9">
    <location>
        <begin position="1605"/>
        <end position="1737"/>
    </location>
</feature>
<dbReference type="FunFam" id="3.40.50.12780:FF:000012">
    <property type="entry name" value="Non-ribosomal peptide synthetase"/>
    <property type="match status" value="1"/>
</dbReference>
<comment type="cofactor">
    <cofactor evidence="1">
        <name>pantetheine 4'-phosphate</name>
        <dbReference type="ChEBI" id="CHEBI:47942"/>
    </cofactor>
</comment>
<dbReference type="GO" id="GO:0071770">
    <property type="term" value="P:DIM/DIP cell wall layer assembly"/>
    <property type="evidence" value="ECO:0007669"/>
    <property type="project" value="TreeGrafter"/>
</dbReference>
<dbReference type="InterPro" id="IPR020841">
    <property type="entry name" value="PKS_Beta-ketoAc_synthase_dom"/>
</dbReference>
<feature type="region of interest" description="C-terminal hotdog fold" evidence="9">
    <location>
        <begin position="1752"/>
        <end position="1900"/>
    </location>
</feature>
<feature type="coiled-coil region" evidence="10">
    <location>
        <begin position="2549"/>
        <end position="2576"/>
    </location>
</feature>
<evidence type="ECO:0000256" key="6">
    <source>
        <dbReference type="ARBA" id="ARBA00022832"/>
    </source>
</evidence>
<keyword evidence="15" id="KW-1185">Reference proteome</keyword>
<dbReference type="InterPro" id="IPR014030">
    <property type="entry name" value="Ketoacyl_synth_N"/>
</dbReference>
<dbReference type="Gene3D" id="3.30.300.30">
    <property type="match status" value="1"/>
</dbReference>
<dbReference type="GO" id="GO:0031177">
    <property type="term" value="F:phosphopantetheine binding"/>
    <property type="evidence" value="ECO:0007669"/>
    <property type="project" value="InterPro"/>
</dbReference>
<dbReference type="InterPro" id="IPR049551">
    <property type="entry name" value="PKS_DH_C"/>
</dbReference>
<comment type="caution">
    <text evidence="14">The sequence shown here is derived from an EMBL/GenBank/DDBJ whole genome shotgun (WGS) entry which is preliminary data.</text>
</comment>
<dbReference type="FunFam" id="3.30.300.30:FF:000010">
    <property type="entry name" value="Enterobactin synthetase component F"/>
    <property type="match status" value="1"/>
</dbReference>
<dbReference type="PROSITE" id="PS50075">
    <property type="entry name" value="CARRIER"/>
    <property type="match status" value="2"/>
</dbReference>
<dbReference type="InterPro" id="IPR020806">
    <property type="entry name" value="PKS_PP-bd"/>
</dbReference>
<dbReference type="Gene3D" id="3.30.70.3290">
    <property type="match status" value="1"/>
</dbReference>
<dbReference type="FunFam" id="2.30.38.10:FF:000001">
    <property type="entry name" value="Non-ribosomal peptide synthetase PvdI"/>
    <property type="match status" value="1"/>
</dbReference>
<feature type="active site" description="Proton donor; for dehydratase activity" evidence="9">
    <location>
        <position position="1813"/>
    </location>
</feature>
<keyword evidence="8" id="KW-0511">Multifunctional enzyme</keyword>
<dbReference type="InterPro" id="IPR049900">
    <property type="entry name" value="PKS_mFAS_DH"/>
</dbReference>
<dbReference type="SUPFAM" id="SSF47336">
    <property type="entry name" value="ACP-like"/>
    <property type="match status" value="2"/>
</dbReference>
<dbReference type="InterPro" id="IPR049552">
    <property type="entry name" value="PKS_DH_N"/>
</dbReference>
<keyword evidence="6" id="KW-0276">Fatty acid metabolism</keyword>
<evidence type="ECO:0000313" key="14">
    <source>
        <dbReference type="EMBL" id="MBD2773049.1"/>
    </source>
</evidence>
<dbReference type="Gene3D" id="2.30.38.10">
    <property type="entry name" value="Luciferase, Domain 3"/>
    <property type="match status" value="1"/>
</dbReference>
<dbReference type="Pfam" id="PF14765">
    <property type="entry name" value="PS-DH"/>
    <property type="match status" value="1"/>
</dbReference>
<evidence type="ECO:0000313" key="15">
    <source>
        <dbReference type="Proteomes" id="UP000629098"/>
    </source>
</evidence>
<dbReference type="InterPro" id="IPR050091">
    <property type="entry name" value="PKS_NRPS_Biosynth_Enz"/>
</dbReference>
<evidence type="ECO:0000256" key="2">
    <source>
        <dbReference type="ARBA" id="ARBA00022450"/>
    </source>
</evidence>
<dbReference type="SMART" id="SM01294">
    <property type="entry name" value="PKS_PP_betabranch"/>
    <property type="match status" value="1"/>
</dbReference>
<dbReference type="InterPro" id="IPR014031">
    <property type="entry name" value="Ketoacyl_synth_C"/>
</dbReference>
<evidence type="ECO:0000256" key="1">
    <source>
        <dbReference type="ARBA" id="ARBA00001957"/>
    </source>
</evidence>
<name>A0A8J6XD78_9CYAN</name>
<dbReference type="InterPro" id="IPR009081">
    <property type="entry name" value="PP-bd_ACP"/>
</dbReference>
<dbReference type="PROSITE" id="PS52004">
    <property type="entry name" value="KS3_2"/>
    <property type="match status" value="1"/>
</dbReference>
<evidence type="ECO:0000256" key="8">
    <source>
        <dbReference type="ARBA" id="ARBA00023268"/>
    </source>
</evidence>
<protein>
    <submittedName>
        <fullName evidence="14">Amino acid adenylation domain-containing protein</fullName>
    </submittedName>
</protein>
<keyword evidence="10" id="KW-0175">Coiled coil</keyword>
<dbReference type="InterPro" id="IPR001227">
    <property type="entry name" value="Ac_transferase_dom_sf"/>
</dbReference>
<dbReference type="Gene3D" id="3.40.47.10">
    <property type="match status" value="1"/>
</dbReference>
<keyword evidence="3" id="KW-0597">Phosphoprotein</keyword>
<evidence type="ECO:0000259" key="12">
    <source>
        <dbReference type="PROSITE" id="PS52004"/>
    </source>
</evidence>
<dbReference type="InterPro" id="IPR025110">
    <property type="entry name" value="AMP-bd_C"/>
</dbReference>
<feature type="domain" description="Ketosynthase family 3 (KS3)" evidence="12">
    <location>
        <begin position="652"/>
        <end position="1083"/>
    </location>
</feature>
<dbReference type="InterPro" id="IPR016039">
    <property type="entry name" value="Thiolase-like"/>
</dbReference>
<dbReference type="SMART" id="SM00823">
    <property type="entry name" value="PKS_PP"/>
    <property type="match status" value="2"/>
</dbReference>
<dbReference type="FunFam" id="3.40.47.10:FF:000042">
    <property type="entry name" value="Polyketide synthase Pks13"/>
    <property type="match status" value="1"/>
</dbReference>
<feature type="active site" description="Proton acceptor; for dehydratase activity" evidence="9">
    <location>
        <position position="1639"/>
    </location>
</feature>
<dbReference type="GO" id="GO:0043041">
    <property type="term" value="P:amino acid activation for nonribosomal peptide biosynthetic process"/>
    <property type="evidence" value="ECO:0007669"/>
    <property type="project" value="UniProtKB-ARBA"/>
</dbReference>
<keyword evidence="5" id="KW-0677">Repeat</keyword>
<dbReference type="Pfam" id="PF02801">
    <property type="entry name" value="Ketoacyl-synt_C"/>
    <property type="match status" value="1"/>
</dbReference>
<dbReference type="SMART" id="SM00825">
    <property type="entry name" value="PKS_KS"/>
    <property type="match status" value="1"/>
</dbReference>
<dbReference type="CDD" id="cd08955">
    <property type="entry name" value="KR_2_FAS_SDR_x"/>
    <property type="match status" value="1"/>
</dbReference>
<organism evidence="14 15">
    <name type="scientific">Iningainema tapete BLCC-T55</name>
    <dbReference type="NCBI Taxonomy" id="2748662"/>
    <lineage>
        <taxon>Bacteria</taxon>
        <taxon>Bacillati</taxon>
        <taxon>Cyanobacteriota</taxon>
        <taxon>Cyanophyceae</taxon>
        <taxon>Nostocales</taxon>
        <taxon>Scytonemataceae</taxon>
        <taxon>Iningainema tapete</taxon>
    </lineage>
</organism>
<dbReference type="Pfam" id="PF22621">
    <property type="entry name" value="CurL-like_PKS_C"/>
    <property type="match status" value="1"/>
</dbReference>
<evidence type="ECO:0000259" key="11">
    <source>
        <dbReference type="PROSITE" id="PS50075"/>
    </source>
</evidence>
<keyword evidence="4" id="KW-0808">Transferase</keyword>
<dbReference type="Gene3D" id="1.10.1200.10">
    <property type="entry name" value="ACP-like"/>
    <property type="match status" value="2"/>
</dbReference>
<dbReference type="Gene3D" id="3.10.129.110">
    <property type="entry name" value="Polyketide synthase dehydratase"/>
    <property type="match status" value="1"/>
</dbReference>
<dbReference type="Pfam" id="PF00501">
    <property type="entry name" value="AMP-binding"/>
    <property type="match status" value="1"/>
</dbReference>
<dbReference type="Pfam" id="PF13193">
    <property type="entry name" value="AMP-binding_C"/>
    <property type="match status" value="1"/>
</dbReference>
<evidence type="ECO:0000256" key="3">
    <source>
        <dbReference type="ARBA" id="ARBA00022553"/>
    </source>
</evidence>
<dbReference type="GO" id="GO:0005886">
    <property type="term" value="C:plasma membrane"/>
    <property type="evidence" value="ECO:0007669"/>
    <property type="project" value="TreeGrafter"/>
</dbReference>
<dbReference type="RefSeq" id="WP_190828390.1">
    <property type="nucleotide sequence ID" value="NZ_CAWPPI010000049.1"/>
</dbReference>
<dbReference type="InterPro" id="IPR014043">
    <property type="entry name" value="Acyl_transferase_dom"/>
</dbReference>
<dbReference type="SUPFAM" id="SSF55048">
    <property type="entry name" value="Probable ACP-binding domain of malonyl-CoA ACP transacylase"/>
    <property type="match status" value="1"/>
</dbReference>
<dbReference type="FunFam" id="3.40.50.980:FF:000001">
    <property type="entry name" value="Non-ribosomal peptide synthetase"/>
    <property type="match status" value="1"/>
</dbReference>
<dbReference type="NCBIfam" id="TIGR01733">
    <property type="entry name" value="AA-adenyl-dom"/>
    <property type="match status" value="1"/>
</dbReference>
<dbReference type="SMART" id="SM00826">
    <property type="entry name" value="PKS_DH"/>
    <property type="match status" value="1"/>
</dbReference>
<dbReference type="InterPro" id="IPR010071">
    <property type="entry name" value="AA_adenyl_dom"/>
</dbReference>
<evidence type="ECO:0000256" key="4">
    <source>
        <dbReference type="ARBA" id="ARBA00022679"/>
    </source>
</evidence>
<dbReference type="InterPro" id="IPR045851">
    <property type="entry name" value="AMP-bd_C_sf"/>
</dbReference>
<dbReference type="Pfam" id="PF08659">
    <property type="entry name" value="KR"/>
    <property type="match status" value="1"/>
</dbReference>
<dbReference type="GO" id="GO:0004315">
    <property type="term" value="F:3-oxoacyl-[acyl-carrier-protein] synthase activity"/>
    <property type="evidence" value="ECO:0007669"/>
    <property type="project" value="InterPro"/>
</dbReference>
<dbReference type="CDD" id="cd00833">
    <property type="entry name" value="PKS"/>
    <property type="match status" value="1"/>
</dbReference>
<feature type="domain" description="PKS/mFAS DH" evidence="13">
    <location>
        <begin position="1605"/>
        <end position="1900"/>
    </location>
</feature>
<dbReference type="SUPFAM" id="SSF53901">
    <property type="entry name" value="Thiolase-like"/>
    <property type="match status" value="1"/>
</dbReference>
<dbReference type="SUPFAM" id="SSF52151">
    <property type="entry name" value="FabD/lysophospholipase-like"/>
    <property type="match status" value="1"/>
</dbReference>
<dbReference type="PROSITE" id="PS00012">
    <property type="entry name" value="PHOSPHOPANTETHEINE"/>
    <property type="match status" value="2"/>
</dbReference>
<dbReference type="Pfam" id="PF21089">
    <property type="entry name" value="PKS_DH_N"/>
    <property type="match status" value="1"/>
</dbReference>
<dbReference type="InterPro" id="IPR020845">
    <property type="entry name" value="AMP-binding_CS"/>
</dbReference>
<dbReference type="InterPro" id="IPR036291">
    <property type="entry name" value="NAD(P)-bd_dom_sf"/>
</dbReference>
<dbReference type="Gene3D" id="3.40.50.980">
    <property type="match status" value="2"/>
</dbReference>
<dbReference type="InterPro" id="IPR000873">
    <property type="entry name" value="AMP-dep_synth/lig_dom"/>
</dbReference>
<evidence type="ECO:0000256" key="9">
    <source>
        <dbReference type="PROSITE-ProRule" id="PRU01363"/>
    </source>
</evidence>
<dbReference type="InterPro" id="IPR057326">
    <property type="entry name" value="KR_dom"/>
</dbReference>
<dbReference type="PANTHER" id="PTHR43775">
    <property type="entry name" value="FATTY ACID SYNTHASE"/>
    <property type="match status" value="1"/>
</dbReference>
<evidence type="ECO:0000256" key="5">
    <source>
        <dbReference type="ARBA" id="ARBA00022737"/>
    </source>
</evidence>
<proteinExistence type="predicted"/>
<dbReference type="SMART" id="SM00822">
    <property type="entry name" value="PKS_KR"/>
    <property type="match status" value="1"/>
</dbReference>
<feature type="domain" description="Carrier" evidence="11">
    <location>
        <begin position="2455"/>
        <end position="2530"/>
    </location>
</feature>
<dbReference type="GO" id="GO:0044550">
    <property type="term" value="P:secondary metabolite biosynthetic process"/>
    <property type="evidence" value="ECO:0007669"/>
    <property type="project" value="UniProtKB-ARBA"/>
</dbReference>
<dbReference type="Gene3D" id="3.40.366.10">
    <property type="entry name" value="Malonyl-Coenzyme A Acyl Carrier Protein, domain 2"/>
    <property type="match status" value="1"/>
</dbReference>
<dbReference type="InterPro" id="IPR036736">
    <property type="entry name" value="ACP-like_sf"/>
</dbReference>
<feature type="domain" description="Carrier" evidence="11">
    <location>
        <begin position="553"/>
        <end position="628"/>
    </location>
</feature>
<dbReference type="Gene3D" id="3.40.50.720">
    <property type="entry name" value="NAD(P)-binding Rossmann-like Domain"/>
    <property type="match status" value="1"/>
</dbReference>
<dbReference type="SMART" id="SM00827">
    <property type="entry name" value="PKS_AT"/>
    <property type="match status" value="1"/>
</dbReference>
<evidence type="ECO:0000256" key="7">
    <source>
        <dbReference type="ARBA" id="ARBA00023098"/>
    </source>
</evidence>
<keyword evidence="7" id="KW-0443">Lipid metabolism</keyword>
<dbReference type="InterPro" id="IPR042104">
    <property type="entry name" value="PKS_dehydratase_sf"/>
</dbReference>
<dbReference type="GO" id="GO:0005737">
    <property type="term" value="C:cytoplasm"/>
    <property type="evidence" value="ECO:0007669"/>
    <property type="project" value="TreeGrafter"/>
</dbReference>
<dbReference type="FunFam" id="3.40.366.10:FF:000002">
    <property type="entry name" value="Probable polyketide synthase 2"/>
    <property type="match status" value="1"/>
</dbReference>
<dbReference type="InterPro" id="IPR020807">
    <property type="entry name" value="PKS_DH"/>
</dbReference>
<dbReference type="InterPro" id="IPR016035">
    <property type="entry name" value="Acyl_Trfase/lysoPLipase"/>
</dbReference>
<dbReference type="InterPro" id="IPR006162">
    <property type="entry name" value="Ppantetheine_attach_site"/>
</dbReference>
<dbReference type="PROSITE" id="PS00455">
    <property type="entry name" value="AMP_BINDING"/>
    <property type="match status" value="1"/>
</dbReference>
<dbReference type="CDD" id="cd17651">
    <property type="entry name" value="A_NRPS_VisG_like"/>
    <property type="match status" value="1"/>
</dbReference>
<accession>A0A8J6XD78</accession>
<dbReference type="InterPro" id="IPR018201">
    <property type="entry name" value="Ketoacyl_synth_AS"/>
</dbReference>
<dbReference type="EMBL" id="JACXAE010000049">
    <property type="protein sequence ID" value="MBD2773049.1"/>
    <property type="molecule type" value="Genomic_DNA"/>
</dbReference>
<dbReference type="GO" id="GO:0004312">
    <property type="term" value="F:fatty acid synthase activity"/>
    <property type="evidence" value="ECO:0007669"/>
    <property type="project" value="TreeGrafter"/>
</dbReference>